<organism evidence="1">
    <name type="scientific">Octopus bimaculoides</name>
    <name type="common">California two-spotted octopus</name>
    <dbReference type="NCBI Taxonomy" id="37653"/>
    <lineage>
        <taxon>Eukaryota</taxon>
        <taxon>Metazoa</taxon>
        <taxon>Spiralia</taxon>
        <taxon>Lophotrochozoa</taxon>
        <taxon>Mollusca</taxon>
        <taxon>Cephalopoda</taxon>
        <taxon>Coleoidea</taxon>
        <taxon>Octopodiformes</taxon>
        <taxon>Octopoda</taxon>
        <taxon>Incirrata</taxon>
        <taxon>Octopodidae</taxon>
        <taxon>Octopus</taxon>
    </lineage>
</organism>
<reference evidence="1" key="1">
    <citation type="submission" date="2015-07" db="EMBL/GenBank/DDBJ databases">
        <title>MeaNS - Measles Nucleotide Surveillance Program.</title>
        <authorList>
            <person name="Tran T."/>
            <person name="Druce J."/>
        </authorList>
    </citation>
    <scope>NUCLEOTIDE SEQUENCE</scope>
    <source>
        <strain evidence="1">UCB-OBI-ISO-001</strain>
        <tissue evidence="1">Gonad</tissue>
    </source>
</reference>
<dbReference type="AlphaFoldDB" id="A0A0L8G828"/>
<protein>
    <recommendedName>
        <fullName evidence="2">FAS1 domain-containing protein</fullName>
    </recommendedName>
</protein>
<gene>
    <name evidence="1" type="ORF">OCBIM_22038472mg</name>
</gene>
<evidence type="ECO:0008006" key="2">
    <source>
        <dbReference type="Google" id="ProtNLM"/>
    </source>
</evidence>
<accession>A0A0L8G828</accession>
<dbReference type="OrthoDB" id="6141418at2759"/>
<name>A0A0L8G828_OCTBM</name>
<evidence type="ECO:0000313" key="1">
    <source>
        <dbReference type="EMBL" id="KOF73053.1"/>
    </source>
</evidence>
<dbReference type="EMBL" id="KQ423358">
    <property type="protein sequence ID" value="KOF73053.1"/>
    <property type="molecule type" value="Genomic_DNA"/>
</dbReference>
<proteinExistence type="predicted"/>
<sequence length="57" mass="6553">MINHNSTDAYFTAFSPNDSYLNSMPNFAKNLLYSNKTLLQNFSVSMCMRVYICICDV</sequence>